<accession>A0ABD0TCK5</accession>
<reference evidence="2 3" key="1">
    <citation type="submission" date="2024-06" db="EMBL/GenBank/DDBJ databases">
        <title>A chromosome-level genome assembly of beet webworm, Loxostege sticticalis.</title>
        <authorList>
            <person name="Zhang Y."/>
        </authorList>
    </citation>
    <scope>NUCLEOTIDE SEQUENCE [LARGE SCALE GENOMIC DNA]</scope>
    <source>
        <strain evidence="2">AQ028</strain>
        <tissue evidence="2">Male pupae</tissue>
    </source>
</reference>
<feature type="chain" id="PRO_5044789070" evidence="1">
    <location>
        <begin position="23"/>
        <end position="145"/>
    </location>
</feature>
<gene>
    <name evidence="2" type="ORF">ABMA28_014872</name>
</gene>
<protein>
    <submittedName>
        <fullName evidence="2">Uncharacterized protein</fullName>
    </submittedName>
</protein>
<comment type="caution">
    <text evidence="2">The sequence shown here is derived from an EMBL/GenBank/DDBJ whole genome shotgun (WGS) entry which is preliminary data.</text>
</comment>
<evidence type="ECO:0000313" key="2">
    <source>
        <dbReference type="EMBL" id="KAL0841115.1"/>
    </source>
</evidence>
<dbReference type="EMBL" id="JBEDNZ010000006">
    <property type="protein sequence ID" value="KAL0841115.1"/>
    <property type="molecule type" value="Genomic_DNA"/>
</dbReference>
<evidence type="ECO:0000256" key="1">
    <source>
        <dbReference type="SAM" id="SignalP"/>
    </source>
</evidence>
<feature type="signal peptide" evidence="1">
    <location>
        <begin position="1"/>
        <end position="22"/>
    </location>
</feature>
<proteinExistence type="predicted"/>
<name>A0ABD0TCK5_LOXSC</name>
<dbReference type="AlphaFoldDB" id="A0ABD0TCK5"/>
<evidence type="ECO:0000313" key="3">
    <source>
        <dbReference type="Proteomes" id="UP001549921"/>
    </source>
</evidence>
<sequence>MEITKNAAVLFLTLLLAESSWSLDEDTHKIAASQQNERDHQEPENTHTLSRVKRQFGYGYYGVPYYGLYRRPYPVPVPVPILIGGGGFVGRGFGGFAGRGFGGRGFGGRGFGGRGFGGRGFGGRGFGGRGIGGRGGFGGGRGGRG</sequence>
<dbReference type="Proteomes" id="UP001549921">
    <property type="component" value="Unassembled WGS sequence"/>
</dbReference>
<organism evidence="2 3">
    <name type="scientific">Loxostege sticticalis</name>
    <name type="common">Beet webworm moth</name>
    <dbReference type="NCBI Taxonomy" id="481309"/>
    <lineage>
        <taxon>Eukaryota</taxon>
        <taxon>Metazoa</taxon>
        <taxon>Ecdysozoa</taxon>
        <taxon>Arthropoda</taxon>
        <taxon>Hexapoda</taxon>
        <taxon>Insecta</taxon>
        <taxon>Pterygota</taxon>
        <taxon>Neoptera</taxon>
        <taxon>Endopterygota</taxon>
        <taxon>Lepidoptera</taxon>
        <taxon>Glossata</taxon>
        <taxon>Ditrysia</taxon>
        <taxon>Pyraloidea</taxon>
        <taxon>Crambidae</taxon>
        <taxon>Pyraustinae</taxon>
        <taxon>Loxostege</taxon>
    </lineage>
</organism>
<keyword evidence="1" id="KW-0732">Signal</keyword>